<dbReference type="InterPro" id="IPR006083">
    <property type="entry name" value="PRK/URK"/>
</dbReference>
<evidence type="ECO:0000256" key="12">
    <source>
        <dbReference type="ARBA" id="ARBA00022993"/>
    </source>
</evidence>
<evidence type="ECO:0000259" key="14">
    <source>
        <dbReference type="Pfam" id="PF00485"/>
    </source>
</evidence>
<dbReference type="NCBIfam" id="TIGR00554">
    <property type="entry name" value="panK_bact"/>
    <property type="match status" value="1"/>
</dbReference>
<keyword evidence="11" id="KW-0067">ATP-binding</keyword>
<evidence type="ECO:0000256" key="7">
    <source>
        <dbReference type="ARBA" id="ARBA00022490"/>
    </source>
</evidence>
<accession>A0A6J6JBW8</accession>
<evidence type="ECO:0000256" key="8">
    <source>
        <dbReference type="ARBA" id="ARBA00022679"/>
    </source>
</evidence>
<evidence type="ECO:0000256" key="1">
    <source>
        <dbReference type="ARBA" id="ARBA00001206"/>
    </source>
</evidence>
<dbReference type="EC" id="2.7.1.33" evidence="5"/>
<name>A0A6J6JBW8_9ZZZZ</name>
<dbReference type="PIRSF" id="PIRSF000545">
    <property type="entry name" value="Pantothenate_kin"/>
    <property type="match status" value="1"/>
</dbReference>
<gene>
    <name evidence="15" type="ORF">UFOPK1684_00595</name>
    <name evidence="16" type="ORF">UFOPK2158_00096</name>
</gene>
<evidence type="ECO:0000313" key="15">
    <source>
        <dbReference type="EMBL" id="CAB4569080.1"/>
    </source>
</evidence>
<dbReference type="SUPFAM" id="SSF52540">
    <property type="entry name" value="P-loop containing nucleoside triphosphate hydrolases"/>
    <property type="match status" value="1"/>
</dbReference>
<dbReference type="GO" id="GO:0005524">
    <property type="term" value="F:ATP binding"/>
    <property type="evidence" value="ECO:0007669"/>
    <property type="project" value="UniProtKB-KW"/>
</dbReference>
<comment type="similarity">
    <text evidence="4">Belongs to the prokaryotic pantothenate kinase family.</text>
</comment>
<evidence type="ECO:0000256" key="5">
    <source>
        <dbReference type="ARBA" id="ARBA00012102"/>
    </source>
</evidence>
<sequence>MPRESAHYPGVMAHASTGLDNGSPFVDYDRVSWAELAPRSPLPLTQDDLARVRSAGDMLDAEEVTEVYQPLARLLAIYVEGARHLHYMTRQFLGDDLRHTPFIIGIAGSVAVGKSTTSRVLKTLLERNPDTPNVALIATDGFLLPLAELKKRGLLERKGFPESYDRRALLRFVSRIKSGVSPVGAPVYSHLLYDRIPDQTDEISHPDIVIIEGLNVLAPPATNSALAVSDLFDFSIYVDARTADIAAWYEERFLHLQQGAFSDPRSYFHRYASLSEAEARAEAKRLWSTINEPNLRDNIVPTRPRASLVLQKDSDHRVNKISLRRI</sequence>
<dbReference type="EMBL" id="CAEZVY010000005">
    <property type="protein sequence ID" value="CAB4634591.1"/>
    <property type="molecule type" value="Genomic_DNA"/>
</dbReference>
<keyword evidence="10" id="KW-0418">Kinase</keyword>
<keyword evidence="9" id="KW-0547">Nucleotide-binding</keyword>
<evidence type="ECO:0000256" key="9">
    <source>
        <dbReference type="ARBA" id="ARBA00022741"/>
    </source>
</evidence>
<dbReference type="GO" id="GO:0005737">
    <property type="term" value="C:cytoplasm"/>
    <property type="evidence" value="ECO:0007669"/>
    <property type="project" value="UniProtKB-SubCell"/>
</dbReference>
<keyword evidence="8" id="KW-0808">Transferase</keyword>
<protein>
    <recommendedName>
        <fullName evidence="6">Pantothenate kinase</fullName>
        <ecNumber evidence="5">2.7.1.33</ecNumber>
    </recommendedName>
    <alternativeName>
        <fullName evidence="13">Pantothenic acid kinase</fullName>
    </alternativeName>
</protein>
<dbReference type="Gene3D" id="3.40.50.300">
    <property type="entry name" value="P-loop containing nucleotide triphosphate hydrolases"/>
    <property type="match status" value="1"/>
</dbReference>
<evidence type="ECO:0000256" key="3">
    <source>
        <dbReference type="ARBA" id="ARBA00005225"/>
    </source>
</evidence>
<dbReference type="PANTHER" id="PTHR10285">
    <property type="entry name" value="URIDINE KINASE"/>
    <property type="match status" value="1"/>
</dbReference>
<organism evidence="16">
    <name type="scientific">freshwater metagenome</name>
    <dbReference type="NCBI Taxonomy" id="449393"/>
    <lineage>
        <taxon>unclassified sequences</taxon>
        <taxon>metagenomes</taxon>
        <taxon>ecological metagenomes</taxon>
    </lineage>
</organism>
<keyword evidence="7" id="KW-0963">Cytoplasm</keyword>
<dbReference type="HAMAP" id="MF_00215">
    <property type="entry name" value="Pantothen_kinase_1"/>
    <property type="match status" value="1"/>
</dbReference>
<dbReference type="EMBL" id="CAEZTM010000020">
    <property type="protein sequence ID" value="CAB4569080.1"/>
    <property type="molecule type" value="Genomic_DNA"/>
</dbReference>
<comment type="pathway">
    <text evidence="3">Cofactor biosynthesis; coenzyme A biosynthesis; CoA from (R)-pantothenate: step 1/5.</text>
</comment>
<dbReference type="AlphaFoldDB" id="A0A6J6JBW8"/>
<comment type="subcellular location">
    <subcellularLocation>
        <location evidence="2">Cytoplasm</location>
    </subcellularLocation>
</comment>
<comment type="catalytic activity">
    <reaction evidence="1">
        <text>(R)-pantothenate + ATP = (R)-4'-phosphopantothenate + ADP + H(+)</text>
        <dbReference type="Rhea" id="RHEA:16373"/>
        <dbReference type="ChEBI" id="CHEBI:10986"/>
        <dbReference type="ChEBI" id="CHEBI:15378"/>
        <dbReference type="ChEBI" id="CHEBI:29032"/>
        <dbReference type="ChEBI" id="CHEBI:30616"/>
        <dbReference type="ChEBI" id="CHEBI:456216"/>
        <dbReference type="EC" id="2.7.1.33"/>
    </reaction>
</comment>
<dbReference type="UniPathway" id="UPA00241">
    <property type="reaction ID" value="UER00352"/>
</dbReference>
<evidence type="ECO:0000256" key="2">
    <source>
        <dbReference type="ARBA" id="ARBA00004496"/>
    </source>
</evidence>
<dbReference type="InterPro" id="IPR027417">
    <property type="entry name" value="P-loop_NTPase"/>
</dbReference>
<evidence type="ECO:0000256" key="10">
    <source>
        <dbReference type="ARBA" id="ARBA00022777"/>
    </source>
</evidence>
<evidence type="ECO:0000256" key="11">
    <source>
        <dbReference type="ARBA" id="ARBA00022840"/>
    </source>
</evidence>
<dbReference type="InterPro" id="IPR004566">
    <property type="entry name" value="PanK"/>
</dbReference>
<evidence type="ECO:0000313" key="16">
    <source>
        <dbReference type="EMBL" id="CAB4634591.1"/>
    </source>
</evidence>
<evidence type="ECO:0000256" key="6">
    <source>
        <dbReference type="ARBA" id="ARBA00015080"/>
    </source>
</evidence>
<keyword evidence="12" id="KW-0173">Coenzyme A biosynthesis</keyword>
<dbReference type="CDD" id="cd02025">
    <property type="entry name" value="PanK"/>
    <property type="match status" value="1"/>
</dbReference>
<dbReference type="Pfam" id="PF00485">
    <property type="entry name" value="PRK"/>
    <property type="match status" value="1"/>
</dbReference>
<dbReference type="GO" id="GO:0015937">
    <property type="term" value="P:coenzyme A biosynthetic process"/>
    <property type="evidence" value="ECO:0007669"/>
    <property type="project" value="UniProtKB-UniPathway"/>
</dbReference>
<evidence type="ECO:0000256" key="13">
    <source>
        <dbReference type="ARBA" id="ARBA00032866"/>
    </source>
</evidence>
<evidence type="ECO:0000256" key="4">
    <source>
        <dbReference type="ARBA" id="ARBA00006087"/>
    </source>
</evidence>
<feature type="domain" description="Phosphoribulokinase/uridine kinase" evidence="14">
    <location>
        <begin position="103"/>
        <end position="241"/>
    </location>
</feature>
<reference evidence="16" key="1">
    <citation type="submission" date="2020-05" db="EMBL/GenBank/DDBJ databases">
        <authorList>
            <person name="Chiriac C."/>
            <person name="Salcher M."/>
            <person name="Ghai R."/>
            <person name="Kavagutti S V."/>
        </authorList>
    </citation>
    <scope>NUCLEOTIDE SEQUENCE</scope>
</reference>
<dbReference type="GO" id="GO:0004594">
    <property type="term" value="F:pantothenate kinase activity"/>
    <property type="evidence" value="ECO:0007669"/>
    <property type="project" value="UniProtKB-EC"/>
</dbReference>
<proteinExistence type="inferred from homology"/>